<dbReference type="PANTHER" id="PTHR22957:SF333">
    <property type="entry name" value="TBC1 DOMAIN FAMILY MEMBER 25"/>
    <property type="match status" value="1"/>
</dbReference>
<evidence type="ECO:0000313" key="4">
    <source>
        <dbReference type="Proteomes" id="UP001626550"/>
    </source>
</evidence>
<gene>
    <name evidence="3" type="ORF">Ciccas_001991</name>
</gene>
<dbReference type="GO" id="GO:0005096">
    <property type="term" value="F:GTPase activator activity"/>
    <property type="evidence" value="ECO:0007669"/>
    <property type="project" value="UniProtKB-KW"/>
</dbReference>
<protein>
    <recommendedName>
        <fullName evidence="2">Rab-GAP TBC domain-containing protein</fullName>
    </recommendedName>
</protein>
<comment type="caution">
    <text evidence="3">The sequence shown here is derived from an EMBL/GenBank/DDBJ whole genome shotgun (WGS) entry which is preliminary data.</text>
</comment>
<dbReference type="Pfam" id="PF00566">
    <property type="entry name" value="RabGAP-TBC"/>
    <property type="match status" value="1"/>
</dbReference>
<dbReference type="AlphaFoldDB" id="A0ABD2QJ25"/>
<evidence type="ECO:0000256" key="1">
    <source>
        <dbReference type="ARBA" id="ARBA00022468"/>
    </source>
</evidence>
<dbReference type="Gene3D" id="1.10.472.80">
    <property type="entry name" value="Ypt/Rab-GAP domain of gyp1p, domain 3"/>
    <property type="match status" value="1"/>
</dbReference>
<dbReference type="Proteomes" id="UP001626550">
    <property type="component" value="Unassembled WGS sequence"/>
</dbReference>
<evidence type="ECO:0000313" key="3">
    <source>
        <dbReference type="EMBL" id="KAL3319347.1"/>
    </source>
</evidence>
<name>A0ABD2QJ25_9PLAT</name>
<dbReference type="PROSITE" id="PS50086">
    <property type="entry name" value="TBC_RABGAP"/>
    <property type="match status" value="1"/>
</dbReference>
<dbReference type="PANTHER" id="PTHR22957">
    <property type="entry name" value="TBC1 DOMAIN FAMILY MEMBER GTPASE-ACTIVATING PROTEIN"/>
    <property type="match status" value="1"/>
</dbReference>
<feature type="domain" description="Rab-GAP TBC" evidence="2">
    <location>
        <begin position="1"/>
        <end position="99"/>
    </location>
</feature>
<dbReference type="InterPro" id="IPR035969">
    <property type="entry name" value="Rab-GAP_TBC_sf"/>
</dbReference>
<accession>A0ABD2QJ25</accession>
<dbReference type="SUPFAM" id="SSF47923">
    <property type="entry name" value="Ypt/Rab-GAP domain of gyp1p"/>
    <property type="match status" value="1"/>
</dbReference>
<dbReference type="InterPro" id="IPR000195">
    <property type="entry name" value="Rab-GAP-TBC_dom"/>
</dbReference>
<keyword evidence="4" id="KW-1185">Reference proteome</keyword>
<evidence type="ECO:0000259" key="2">
    <source>
        <dbReference type="PROSITE" id="PS50086"/>
    </source>
</evidence>
<organism evidence="3 4">
    <name type="scientific">Cichlidogyrus casuarinus</name>
    <dbReference type="NCBI Taxonomy" id="1844966"/>
    <lineage>
        <taxon>Eukaryota</taxon>
        <taxon>Metazoa</taxon>
        <taxon>Spiralia</taxon>
        <taxon>Lophotrochozoa</taxon>
        <taxon>Platyhelminthes</taxon>
        <taxon>Monogenea</taxon>
        <taxon>Monopisthocotylea</taxon>
        <taxon>Dactylogyridea</taxon>
        <taxon>Ancyrocephalidae</taxon>
        <taxon>Cichlidogyrus</taxon>
    </lineage>
</organism>
<reference evidence="3 4" key="1">
    <citation type="submission" date="2024-11" db="EMBL/GenBank/DDBJ databases">
        <title>Adaptive evolution of stress response genes in parasites aligns with host niche diversity.</title>
        <authorList>
            <person name="Hahn C."/>
            <person name="Resl P."/>
        </authorList>
    </citation>
    <scope>NUCLEOTIDE SEQUENCE [LARGE SCALE GENOMIC DNA]</scope>
    <source>
        <strain evidence="3">EGGRZ-B1_66</strain>
        <tissue evidence="3">Body</tissue>
    </source>
</reference>
<sequence>MASPLLFVMRDEARAYIAFCALMQRLHKSFSQKDQLTLITKMQHLHDLVVHLDPQLARFLREHNLANMYFTQRWLLLELKREFEFDDALTVFETQWATLPIRAPDLVATTQTESWSSKSSNGYLILTEEDYLGPNSLPDAPDNIPCYAVRDLSLINKLVGVQFELHPPAGSRPSLSKPPPNITFLPSEDQIINSISDESLLKDDSLHVSLAEEVFAGSYLLAVRT</sequence>
<proteinExistence type="predicted"/>
<dbReference type="EMBL" id="JBJKFK010000144">
    <property type="protein sequence ID" value="KAL3319347.1"/>
    <property type="molecule type" value="Genomic_DNA"/>
</dbReference>
<keyword evidence="1" id="KW-0343">GTPase activation</keyword>